<protein>
    <submittedName>
        <fullName evidence="1">Uncharacterized protein</fullName>
    </submittedName>
</protein>
<dbReference type="HOGENOM" id="CLU_3057970_0_0_9"/>
<evidence type="ECO:0000313" key="1">
    <source>
        <dbReference type="EMBL" id="ERI09605.1"/>
    </source>
</evidence>
<organism evidence="1 2">
    <name type="scientific">Aneurinibacillus aneurinilyticus ATCC 12856</name>
    <dbReference type="NCBI Taxonomy" id="649747"/>
    <lineage>
        <taxon>Bacteria</taxon>
        <taxon>Bacillati</taxon>
        <taxon>Bacillota</taxon>
        <taxon>Bacilli</taxon>
        <taxon>Bacillales</taxon>
        <taxon>Paenibacillaceae</taxon>
        <taxon>Aneurinibacillus group</taxon>
        <taxon>Aneurinibacillus</taxon>
    </lineage>
</organism>
<name>U1X3P7_ANEAE</name>
<keyword evidence="2" id="KW-1185">Reference proteome</keyword>
<reference evidence="1 2" key="1">
    <citation type="submission" date="2013-08" db="EMBL/GenBank/DDBJ databases">
        <authorList>
            <person name="Weinstock G."/>
            <person name="Sodergren E."/>
            <person name="Wylie T."/>
            <person name="Fulton L."/>
            <person name="Fulton R."/>
            <person name="Fronick C."/>
            <person name="O'Laughlin M."/>
            <person name="Godfrey J."/>
            <person name="Miner T."/>
            <person name="Herter B."/>
            <person name="Appelbaum E."/>
            <person name="Cordes M."/>
            <person name="Lek S."/>
            <person name="Wollam A."/>
            <person name="Pepin K.H."/>
            <person name="Palsikar V.B."/>
            <person name="Mitreva M."/>
            <person name="Wilson R.K."/>
        </authorList>
    </citation>
    <scope>NUCLEOTIDE SEQUENCE [LARGE SCALE GENOMIC DNA]</scope>
    <source>
        <strain evidence="1 2">ATCC 12856</strain>
    </source>
</reference>
<sequence length="53" mass="6027">MKKTRSLPSILFFAGRPDVRLMSLLSKNTRQSFLVYTLGNLAGIFIDQPSYYA</sequence>
<proteinExistence type="predicted"/>
<dbReference type="Proteomes" id="UP000016511">
    <property type="component" value="Unassembled WGS sequence"/>
</dbReference>
<accession>U1X3P7</accession>
<gene>
    <name evidence="1" type="ORF">HMPREF0083_02313</name>
</gene>
<evidence type="ECO:0000313" key="2">
    <source>
        <dbReference type="Proteomes" id="UP000016511"/>
    </source>
</evidence>
<comment type="caution">
    <text evidence="1">The sequence shown here is derived from an EMBL/GenBank/DDBJ whole genome shotgun (WGS) entry which is preliminary data.</text>
</comment>
<dbReference type="AlphaFoldDB" id="U1X3P7"/>
<dbReference type="EMBL" id="AWSJ01000146">
    <property type="protein sequence ID" value="ERI09605.1"/>
    <property type="molecule type" value="Genomic_DNA"/>
</dbReference>